<dbReference type="PROSITE" id="PS50042">
    <property type="entry name" value="CNMP_BINDING_3"/>
    <property type="match status" value="1"/>
</dbReference>
<keyword evidence="2" id="KW-0238">DNA-binding</keyword>
<feature type="domain" description="Cyclic nucleotide-binding" evidence="4">
    <location>
        <begin position="27"/>
        <end position="130"/>
    </location>
</feature>
<dbReference type="SUPFAM" id="SSF51206">
    <property type="entry name" value="cAMP-binding domain-like"/>
    <property type="match status" value="1"/>
</dbReference>
<dbReference type="PROSITE" id="PS51063">
    <property type="entry name" value="HTH_CRP_2"/>
    <property type="match status" value="1"/>
</dbReference>
<dbReference type="GO" id="GO:0003700">
    <property type="term" value="F:DNA-binding transcription factor activity"/>
    <property type="evidence" value="ECO:0007669"/>
    <property type="project" value="TreeGrafter"/>
</dbReference>
<dbReference type="Gene3D" id="2.60.120.10">
    <property type="entry name" value="Jelly Rolls"/>
    <property type="match status" value="1"/>
</dbReference>
<dbReference type="SMART" id="SM00419">
    <property type="entry name" value="HTH_CRP"/>
    <property type="match status" value="1"/>
</dbReference>
<dbReference type="OrthoDB" id="7827473at2"/>
<keyword evidence="3" id="KW-0804">Transcription</keyword>
<dbReference type="InterPro" id="IPR018490">
    <property type="entry name" value="cNMP-bd_dom_sf"/>
</dbReference>
<evidence type="ECO:0000256" key="2">
    <source>
        <dbReference type="ARBA" id="ARBA00023125"/>
    </source>
</evidence>
<feature type="domain" description="HTH crp-type" evidence="5">
    <location>
        <begin position="161"/>
        <end position="234"/>
    </location>
</feature>
<dbReference type="InterPro" id="IPR036390">
    <property type="entry name" value="WH_DNA-bd_sf"/>
</dbReference>
<evidence type="ECO:0000259" key="4">
    <source>
        <dbReference type="PROSITE" id="PS50042"/>
    </source>
</evidence>
<dbReference type="SMART" id="SM00100">
    <property type="entry name" value="cNMP"/>
    <property type="match status" value="1"/>
</dbReference>
<dbReference type="InterPro" id="IPR000595">
    <property type="entry name" value="cNMP-bd_dom"/>
</dbReference>
<comment type="caution">
    <text evidence="6">The sequence shown here is derived from an EMBL/GenBank/DDBJ whole genome shotgun (WGS) entry which is preliminary data.</text>
</comment>
<dbReference type="InterPro" id="IPR036388">
    <property type="entry name" value="WH-like_DNA-bd_sf"/>
</dbReference>
<protein>
    <submittedName>
        <fullName evidence="6">Crp/Fnr family transcriptional regulator</fullName>
    </submittedName>
</protein>
<keyword evidence="7" id="KW-1185">Reference proteome</keyword>
<evidence type="ECO:0000256" key="3">
    <source>
        <dbReference type="ARBA" id="ARBA00023163"/>
    </source>
</evidence>
<dbReference type="Proteomes" id="UP000269692">
    <property type="component" value="Unassembled WGS sequence"/>
</dbReference>
<dbReference type="InterPro" id="IPR050397">
    <property type="entry name" value="Env_Response_Regulators"/>
</dbReference>
<dbReference type="PANTHER" id="PTHR24567:SF68">
    <property type="entry name" value="DNA-BINDING TRANSCRIPTIONAL DUAL REGULATOR CRP"/>
    <property type="match status" value="1"/>
</dbReference>
<dbReference type="InterPro" id="IPR014710">
    <property type="entry name" value="RmlC-like_jellyroll"/>
</dbReference>
<evidence type="ECO:0000259" key="5">
    <source>
        <dbReference type="PROSITE" id="PS51063"/>
    </source>
</evidence>
<keyword evidence="1" id="KW-0805">Transcription regulation</keyword>
<dbReference type="PANTHER" id="PTHR24567">
    <property type="entry name" value="CRP FAMILY TRANSCRIPTIONAL REGULATORY PROTEIN"/>
    <property type="match status" value="1"/>
</dbReference>
<dbReference type="RefSeq" id="WP_121623342.1">
    <property type="nucleotide sequence ID" value="NZ_JACIIW010000005.1"/>
</dbReference>
<dbReference type="EMBL" id="RCTF01000007">
    <property type="protein sequence ID" value="RLP78748.1"/>
    <property type="molecule type" value="Genomic_DNA"/>
</dbReference>
<dbReference type="SUPFAM" id="SSF46785">
    <property type="entry name" value="Winged helix' DNA-binding domain"/>
    <property type="match status" value="1"/>
</dbReference>
<name>A0A3L7AGB3_9HYPH</name>
<accession>A0A3L7AGB3</accession>
<evidence type="ECO:0000313" key="7">
    <source>
        <dbReference type="Proteomes" id="UP000269692"/>
    </source>
</evidence>
<dbReference type="CDD" id="cd00038">
    <property type="entry name" value="CAP_ED"/>
    <property type="match status" value="1"/>
</dbReference>
<dbReference type="AlphaFoldDB" id="A0A3L7AGB3"/>
<dbReference type="Pfam" id="PF13545">
    <property type="entry name" value="HTH_Crp_2"/>
    <property type="match status" value="1"/>
</dbReference>
<evidence type="ECO:0000313" key="6">
    <source>
        <dbReference type="EMBL" id="RLP78748.1"/>
    </source>
</evidence>
<dbReference type="Gene3D" id="1.10.10.10">
    <property type="entry name" value="Winged helix-like DNA-binding domain superfamily/Winged helix DNA-binding domain"/>
    <property type="match status" value="1"/>
</dbReference>
<proteinExistence type="predicted"/>
<evidence type="ECO:0000256" key="1">
    <source>
        <dbReference type="ARBA" id="ARBA00023015"/>
    </source>
</evidence>
<organism evidence="6 7">
    <name type="scientific">Xanthobacter tagetidis</name>
    <dbReference type="NCBI Taxonomy" id="60216"/>
    <lineage>
        <taxon>Bacteria</taxon>
        <taxon>Pseudomonadati</taxon>
        <taxon>Pseudomonadota</taxon>
        <taxon>Alphaproteobacteria</taxon>
        <taxon>Hyphomicrobiales</taxon>
        <taxon>Xanthobacteraceae</taxon>
        <taxon>Xanthobacter</taxon>
    </lineage>
</organism>
<dbReference type="GO" id="GO:0003677">
    <property type="term" value="F:DNA binding"/>
    <property type="evidence" value="ECO:0007669"/>
    <property type="project" value="UniProtKB-KW"/>
</dbReference>
<gene>
    <name evidence="6" type="ORF">D9R14_10875</name>
</gene>
<reference evidence="6 7" key="1">
    <citation type="submission" date="2018-10" db="EMBL/GenBank/DDBJ databases">
        <title>Xanthobacter tagetidis genome sequencing and assembly.</title>
        <authorList>
            <person name="Maclea K.S."/>
            <person name="Goen A.E."/>
            <person name="Fatima S.A."/>
        </authorList>
    </citation>
    <scope>NUCLEOTIDE SEQUENCE [LARGE SCALE GENOMIC DNA]</scope>
    <source>
        <strain evidence="6 7">ATCC 700314</strain>
    </source>
</reference>
<sequence>MRAYPSRPAEEFVYFDQLRGDPLELGIFERLSPDERQALRAAGRPLWLNPGHLLFRQGTRHGGIFVIESGRVRTFYTSERGRELTIAYWTPSNFVGGPELFGRGKHCWSGQATEHSQVLYLSGDQLCELLPHMPLLTMALLDGLVIKGRCMSNLLQMLGTQSAAARLAKAILELAECYGVPAADGVHLELPYTHSELAALIGVTRQWVTMTLAKFREDNVVGGDGRNLVIRDWDALKALDH</sequence>
<dbReference type="Pfam" id="PF00027">
    <property type="entry name" value="cNMP_binding"/>
    <property type="match status" value="1"/>
</dbReference>
<dbReference type="GO" id="GO:0005829">
    <property type="term" value="C:cytosol"/>
    <property type="evidence" value="ECO:0007669"/>
    <property type="project" value="TreeGrafter"/>
</dbReference>
<dbReference type="InterPro" id="IPR012318">
    <property type="entry name" value="HTH_CRP"/>
</dbReference>